<evidence type="ECO:0000313" key="7">
    <source>
        <dbReference type="EMBL" id="KRG83999.1"/>
    </source>
</evidence>
<dbReference type="Pfam" id="PF07715">
    <property type="entry name" value="Plug"/>
    <property type="match status" value="1"/>
</dbReference>
<dbReference type="GO" id="GO:0009279">
    <property type="term" value="C:cell outer membrane"/>
    <property type="evidence" value="ECO:0007669"/>
    <property type="project" value="UniProtKB-SubCell"/>
</dbReference>
<evidence type="ECO:0000256" key="3">
    <source>
        <dbReference type="ARBA" id="ARBA00023237"/>
    </source>
</evidence>
<dbReference type="SUPFAM" id="SSF49464">
    <property type="entry name" value="Carboxypeptidase regulatory domain-like"/>
    <property type="match status" value="1"/>
</dbReference>
<sequence length="969" mass="105500">MALSMCFVGAAIADTGGLRITIRGSDGPVAGATVKISSPSSLISKTATTAADGTVRVTGLDPATNYTVEISATGYNDFSASNVAVVSGKDLSLGYALGGGGGDSGNGAINLDAIMVTGSGLAAIDTTSAVVGTTLTLDMTESLPTARSYQSYLQLVPGVKPSVGGNPASKSGVNYSDIGGAVGSSTDNLYYIDGVNVTDPSTGTFGSNLNSEIIQEMQVLTGGIPAEYAGGQGLISKVITKSGSNEWHGSVNYYLQNDRLVSKNKHLDDSSFSTYDTAVTLGGPIIKDKLWFFASYQRVNREEDVVDPVTQDVMRTVKQDSDRSFGKLTWQLTDRDRLTATFFNDPLDRSGSLDPTVPNNRDLTRKQGGNNYKFEYSHDWDNLGLDVYVNKHESELSQFAASNDPFNNVAFHNGLDGASNTDINRGGTGSNLITNRDSKEFGASLDYLLSTNWGDHTFKAGFLKGEGTYEEQTVYPAGPRYTSISAGDSGTTVGEYMGQGGYAWRGPRAISSTDISRLMAATGLSQDDLLAKTFTDTTGNPYDQVNVYRILQSENEGLAYTVKSKQTSFYLQDSWTLDKFSANVGARAERTEFVNSAGTSIHKFDWNISPRISLAYDINGDGRSKVWAYYGRYYDPIRADMADFAGAVTGPTYDEQINIDGQWYTFRQRGPGDAAIAPNIKTPYTDELMLGYATNFGQDYAFSVTLTKRETKDIMEDYDLGLYSDPDGVGADSQAPEGSYFYLPYSYFGYADNPGTNYVLGTLKGGKREYKGLEVTLQKVKSNNWQGMMSLTLNDAHGNTNSDGNADYQGDWIALDPRAPNAWGPQPGNIKRQFKAFATYYWDFGLELSGVFNWNSGTLFSRTWLTSSRHLPMMDDPYEYEGVTDTWLTAGSVGSEESPSYSTLDVRAKYTKELPVGKMEVFLDIFNILNRQSTTRVQDLVAGDGIYNFGEAVEWVEPRRAYLGVRYSF</sequence>
<accession>A0A0R0DPM2</accession>
<dbReference type="Gene3D" id="2.40.170.20">
    <property type="entry name" value="TonB-dependent receptor, beta-barrel domain"/>
    <property type="match status" value="1"/>
</dbReference>
<dbReference type="RefSeq" id="WP_245625435.1">
    <property type="nucleotide sequence ID" value="NZ_LDJP01000059.1"/>
</dbReference>
<comment type="caution">
    <text evidence="7">The sequence shown here is derived from an EMBL/GenBank/DDBJ whole genome shotgun (WGS) entry which is preliminary data.</text>
</comment>
<dbReference type="InterPro" id="IPR037066">
    <property type="entry name" value="Plug_dom_sf"/>
</dbReference>
<dbReference type="Gene3D" id="2.170.130.10">
    <property type="entry name" value="TonB-dependent receptor, plug domain"/>
    <property type="match status" value="1"/>
</dbReference>
<dbReference type="EMBL" id="LDJP01000059">
    <property type="protein sequence ID" value="KRG83999.1"/>
    <property type="molecule type" value="Genomic_DNA"/>
</dbReference>
<evidence type="ECO:0000256" key="1">
    <source>
        <dbReference type="ARBA" id="ARBA00004442"/>
    </source>
</evidence>
<dbReference type="SUPFAM" id="SSF56935">
    <property type="entry name" value="Porins"/>
    <property type="match status" value="1"/>
</dbReference>
<dbReference type="Proteomes" id="UP000050940">
    <property type="component" value="Unassembled WGS sequence"/>
</dbReference>
<comment type="subcellular location">
    <subcellularLocation>
        <location evidence="1">Cell outer membrane</location>
    </subcellularLocation>
</comment>
<feature type="region of interest" description="Disordered" evidence="4">
    <location>
        <begin position="349"/>
        <end position="368"/>
    </location>
</feature>
<dbReference type="Gene3D" id="2.60.40.1120">
    <property type="entry name" value="Carboxypeptidase-like, regulatory domain"/>
    <property type="match status" value="1"/>
</dbReference>
<proteinExistence type="predicted"/>
<keyword evidence="2" id="KW-0472">Membrane</keyword>
<dbReference type="PATRIC" id="fig|659018.3.peg.2085"/>
<feature type="domain" description="TonB-dependent transporter Oar-like beta-barrel" evidence="6">
    <location>
        <begin position="239"/>
        <end position="303"/>
    </location>
</feature>
<evidence type="ECO:0000259" key="5">
    <source>
        <dbReference type="Pfam" id="PF07715"/>
    </source>
</evidence>
<organism evidence="7 8">
    <name type="scientific">Stenotrophomonas daejeonensis</name>
    <dbReference type="NCBI Taxonomy" id="659018"/>
    <lineage>
        <taxon>Bacteria</taxon>
        <taxon>Pseudomonadati</taxon>
        <taxon>Pseudomonadota</taxon>
        <taxon>Gammaproteobacteria</taxon>
        <taxon>Lysobacterales</taxon>
        <taxon>Lysobacteraceae</taxon>
        <taxon>Stenotrophomonas</taxon>
    </lineage>
</organism>
<gene>
    <name evidence="7" type="ORF">ABB34_10300</name>
</gene>
<name>A0A0R0DPM2_9GAMM</name>
<dbReference type="InterPro" id="IPR057601">
    <property type="entry name" value="Oar-like_b-barrel"/>
</dbReference>
<protein>
    <submittedName>
        <fullName evidence="7">TonB-dependent receptor</fullName>
    </submittedName>
</protein>
<dbReference type="InterPro" id="IPR012910">
    <property type="entry name" value="Plug_dom"/>
</dbReference>
<dbReference type="Pfam" id="PF13620">
    <property type="entry name" value="CarboxypepD_reg"/>
    <property type="match status" value="1"/>
</dbReference>
<feature type="domain" description="TonB-dependent receptor plug" evidence="5">
    <location>
        <begin position="135"/>
        <end position="231"/>
    </location>
</feature>
<keyword evidence="3" id="KW-0998">Cell outer membrane</keyword>
<evidence type="ECO:0000313" key="8">
    <source>
        <dbReference type="Proteomes" id="UP000050940"/>
    </source>
</evidence>
<dbReference type="STRING" id="659018.ABB34_10300"/>
<evidence type="ECO:0000256" key="2">
    <source>
        <dbReference type="ARBA" id="ARBA00023136"/>
    </source>
</evidence>
<dbReference type="Pfam" id="PF25183">
    <property type="entry name" value="OMP_b-brl_4"/>
    <property type="match status" value="1"/>
</dbReference>
<dbReference type="InterPro" id="IPR036942">
    <property type="entry name" value="Beta-barrel_TonB_sf"/>
</dbReference>
<reference evidence="7 8" key="1">
    <citation type="submission" date="2015-05" db="EMBL/GenBank/DDBJ databases">
        <title>Genome sequencing and analysis of members of genus Stenotrophomonas.</title>
        <authorList>
            <person name="Patil P.P."/>
            <person name="Midha S."/>
            <person name="Patil P.B."/>
        </authorList>
    </citation>
    <scope>NUCLEOTIDE SEQUENCE [LARGE SCALE GENOMIC DNA]</scope>
    <source>
        <strain evidence="7 8">JCM 16244</strain>
    </source>
</reference>
<evidence type="ECO:0000259" key="6">
    <source>
        <dbReference type="Pfam" id="PF25183"/>
    </source>
</evidence>
<keyword evidence="8" id="KW-1185">Reference proteome</keyword>
<keyword evidence="7" id="KW-0675">Receptor</keyword>
<evidence type="ECO:0000256" key="4">
    <source>
        <dbReference type="SAM" id="MobiDB-lite"/>
    </source>
</evidence>
<dbReference type="AlphaFoldDB" id="A0A0R0DPM2"/>
<dbReference type="InterPro" id="IPR008969">
    <property type="entry name" value="CarboxyPept-like_regulatory"/>
</dbReference>